<comment type="caution">
    <text evidence="1">The sequence shown here is derived from an EMBL/GenBank/DDBJ whole genome shotgun (WGS) entry which is preliminary data.</text>
</comment>
<reference evidence="1 2" key="1">
    <citation type="submission" date="2024-03" db="EMBL/GenBank/DDBJ databases">
        <title>Actinomycetospora sp. OC33-EN06, a novel actinomycete isolated from wild orchid (Aerides multiflora).</title>
        <authorList>
            <person name="Suriyachadkun C."/>
        </authorList>
    </citation>
    <scope>NUCLEOTIDE SEQUENCE [LARGE SCALE GENOMIC DNA]</scope>
    <source>
        <strain evidence="1 2">OC33-EN06</strain>
    </source>
</reference>
<evidence type="ECO:0000313" key="2">
    <source>
        <dbReference type="Proteomes" id="UP001370100"/>
    </source>
</evidence>
<sequence>MNAEQLIIASAEAAARVVGTKDYARMTQVALTLTGQQLERYVRQADRPGFIAPVDVEEGGKDRDGALLALPDRAVIAWTVGTFRPKNYEVEVPAAAIVSLERGERPPTRWARQREVLQITTADRTWSLVLPDVLDGGQSIVPWLQGMLRGAVEPVFERD</sequence>
<proteinExistence type="predicted"/>
<evidence type="ECO:0000313" key="1">
    <source>
        <dbReference type="EMBL" id="MEJ2887950.1"/>
    </source>
</evidence>
<keyword evidence="2" id="KW-1185">Reference proteome</keyword>
<dbReference type="Proteomes" id="UP001370100">
    <property type="component" value="Unassembled WGS sequence"/>
</dbReference>
<organism evidence="1 2">
    <name type="scientific">Actinomycetospora aeridis</name>
    <dbReference type="NCBI Taxonomy" id="3129231"/>
    <lineage>
        <taxon>Bacteria</taxon>
        <taxon>Bacillati</taxon>
        <taxon>Actinomycetota</taxon>
        <taxon>Actinomycetes</taxon>
        <taxon>Pseudonocardiales</taxon>
        <taxon>Pseudonocardiaceae</taxon>
        <taxon>Actinomycetospora</taxon>
    </lineage>
</organism>
<dbReference type="RefSeq" id="WP_337714440.1">
    <property type="nucleotide sequence ID" value="NZ_JBBEGL010000004.1"/>
</dbReference>
<protein>
    <submittedName>
        <fullName evidence="1">Uncharacterized protein</fullName>
    </submittedName>
</protein>
<name>A0ABU8N6B8_9PSEU</name>
<gene>
    <name evidence="1" type="ORF">WCD41_15930</name>
</gene>
<dbReference type="EMBL" id="JBBEGL010000004">
    <property type="protein sequence ID" value="MEJ2887950.1"/>
    <property type="molecule type" value="Genomic_DNA"/>
</dbReference>
<accession>A0ABU8N6B8</accession>